<name>A0A0D3A2V1_BRAOL</name>
<sequence>MKTTTEILITKLKERLLCRFTGSYMQNYGPLVEKDASSSKYVRYTVVALEKMLSSLYIPKPMRYGSFKGTPPSEKLKIQE</sequence>
<dbReference type="Gramene" id="Bo1g011260.1">
    <property type="protein sequence ID" value="Bo1g011260.1"/>
    <property type="gene ID" value="Bo1g011260"/>
</dbReference>
<reference evidence="1" key="2">
    <citation type="submission" date="2015-03" db="UniProtKB">
        <authorList>
            <consortium name="EnsemblPlants"/>
        </authorList>
    </citation>
    <scope>IDENTIFICATION</scope>
</reference>
<dbReference type="Proteomes" id="UP000032141">
    <property type="component" value="Chromosome C1"/>
</dbReference>
<dbReference type="STRING" id="109376.A0A0D3A2V1"/>
<keyword evidence="2" id="KW-1185">Reference proteome</keyword>
<dbReference type="AlphaFoldDB" id="A0A0D3A2V1"/>
<reference evidence="1 2" key="1">
    <citation type="journal article" date="2014" name="Genome Biol.">
        <title>Transcriptome and methylome profiling reveals relics of genome dominance in the mesopolyploid Brassica oleracea.</title>
        <authorList>
            <person name="Parkin I.A."/>
            <person name="Koh C."/>
            <person name="Tang H."/>
            <person name="Robinson S.J."/>
            <person name="Kagale S."/>
            <person name="Clarke W.E."/>
            <person name="Town C.D."/>
            <person name="Nixon J."/>
            <person name="Krishnakumar V."/>
            <person name="Bidwell S.L."/>
            <person name="Denoeud F."/>
            <person name="Belcram H."/>
            <person name="Links M.G."/>
            <person name="Just J."/>
            <person name="Clarke C."/>
            <person name="Bender T."/>
            <person name="Huebert T."/>
            <person name="Mason A.S."/>
            <person name="Pires J.C."/>
            <person name="Barker G."/>
            <person name="Moore J."/>
            <person name="Walley P.G."/>
            <person name="Manoli S."/>
            <person name="Batley J."/>
            <person name="Edwards D."/>
            <person name="Nelson M.N."/>
            <person name="Wang X."/>
            <person name="Paterson A.H."/>
            <person name="King G."/>
            <person name="Bancroft I."/>
            <person name="Chalhoub B."/>
            <person name="Sharpe A.G."/>
        </authorList>
    </citation>
    <scope>NUCLEOTIDE SEQUENCE</scope>
    <source>
        <strain evidence="1 2">cv. TO1000</strain>
    </source>
</reference>
<proteinExistence type="predicted"/>
<organism evidence="1 2">
    <name type="scientific">Brassica oleracea var. oleracea</name>
    <dbReference type="NCBI Taxonomy" id="109376"/>
    <lineage>
        <taxon>Eukaryota</taxon>
        <taxon>Viridiplantae</taxon>
        <taxon>Streptophyta</taxon>
        <taxon>Embryophyta</taxon>
        <taxon>Tracheophyta</taxon>
        <taxon>Spermatophyta</taxon>
        <taxon>Magnoliopsida</taxon>
        <taxon>eudicotyledons</taxon>
        <taxon>Gunneridae</taxon>
        <taxon>Pentapetalae</taxon>
        <taxon>rosids</taxon>
        <taxon>malvids</taxon>
        <taxon>Brassicales</taxon>
        <taxon>Brassicaceae</taxon>
        <taxon>Brassiceae</taxon>
        <taxon>Brassica</taxon>
    </lineage>
</organism>
<dbReference type="HOGENOM" id="CLU_2593052_0_0_1"/>
<accession>A0A0D3A2V1</accession>
<protein>
    <submittedName>
        <fullName evidence="1">Uncharacterized protein</fullName>
    </submittedName>
</protein>
<dbReference type="Gene3D" id="1.20.1280.170">
    <property type="entry name" value="Exocyst complex component Exo70"/>
    <property type="match status" value="1"/>
</dbReference>
<evidence type="ECO:0000313" key="2">
    <source>
        <dbReference type="Proteomes" id="UP000032141"/>
    </source>
</evidence>
<dbReference type="EnsemblPlants" id="Bo1g011260.1">
    <property type="protein sequence ID" value="Bo1g011260.1"/>
    <property type="gene ID" value="Bo1g011260"/>
</dbReference>
<evidence type="ECO:0000313" key="1">
    <source>
        <dbReference type="EnsemblPlants" id="Bo1g011260.1"/>
    </source>
</evidence>
<dbReference type="eggNOG" id="KOG2344">
    <property type="taxonomic scope" value="Eukaryota"/>
</dbReference>